<dbReference type="SUPFAM" id="SSF55785">
    <property type="entry name" value="PYP-like sensor domain (PAS domain)"/>
    <property type="match status" value="1"/>
</dbReference>
<evidence type="ECO:0000256" key="5">
    <source>
        <dbReference type="ARBA" id="ARBA00023125"/>
    </source>
</evidence>
<evidence type="ECO:0000256" key="4">
    <source>
        <dbReference type="ARBA" id="ARBA00023015"/>
    </source>
</evidence>
<dbReference type="Pfam" id="PF18024">
    <property type="entry name" value="HTH_50"/>
    <property type="match status" value="1"/>
</dbReference>
<dbReference type="InterPro" id="IPR025943">
    <property type="entry name" value="Sigma_54_int_dom_ATP-bd_2"/>
</dbReference>
<sequence length="464" mass="52391">MQHLEAEEENKLLWKIIDSSYDGIFLTDGDCNVVYCNEAYLKISGLDKEMLKGRNLGELVKAGEIPDACSPDVVKTRKPMTKVIDYYHGVSALVTSIPVFGDDGSLLRVFSNVRDITELVSIREQLKSSTDLNEEYRRLLWQAEMTGRDGSFIVASPVMENIFKLAARIAQVSSPVLIQGESGVGKDVLARYIHDCGEEADKRPFVQINCSAIPETLLESELFGYEAGAFTGASKKGKVGLIELANNGTLFLDEIGEMPMSLQVKLLDVLQTGRMFRLGGTKTVETKVRIIAATNTNLEKMIEEGRFRRDLFYRLNVIPIYIPPLRERREDLVPMILNFLDQNNRKYNMKKKISPKVVDILTHYAWPGNVRELRNIIEHMTVLAERDTIDEKYVPLNVARAALTPLFIETPDYFSSFNLQEINEVVEKAVIEKALATFGSMRNTASHLGIDLSTLVRKKRKYNL</sequence>
<keyword evidence="3" id="KW-0067">ATP-binding</keyword>
<dbReference type="InterPro" id="IPR003593">
    <property type="entry name" value="AAA+_ATPase"/>
</dbReference>
<dbReference type="CDD" id="cd00009">
    <property type="entry name" value="AAA"/>
    <property type="match status" value="1"/>
</dbReference>
<dbReference type="Pfam" id="PF25601">
    <property type="entry name" value="AAA_lid_14"/>
    <property type="match status" value="1"/>
</dbReference>
<dbReference type="CDD" id="cd00130">
    <property type="entry name" value="PAS"/>
    <property type="match status" value="1"/>
</dbReference>
<protein>
    <recommendedName>
        <fullName evidence="7">HTH-type transcriptional regulatory protein TyrR</fullName>
    </recommendedName>
</protein>
<dbReference type="InterPro" id="IPR002078">
    <property type="entry name" value="Sigma_54_int"/>
</dbReference>
<dbReference type="InterPro" id="IPR025944">
    <property type="entry name" value="Sigma_54_int_dom_CS"/>
</dbReference>
<dbReference type="PANTHER" id="PTHR32071:SF57">
    <property type="entry name" value="C4-DICARBOXYLATE TRANSPORT TRANSCRIPTIONAL REGULATORY PROTEIN DCTD"/>
    <property type="match status" value="1"/>
</dbReference>
<dbReference type="PROSITE" id="PS00676">
    <property type="entry name" value="SIGMA54_INTERACT_2"/>
    <property type="match status" value="1"/>
</dbReference>
<keyword evidence="11" id="KW-1185">Reference proteome</keyword>
<evidence type="ECO:0000256" key="3">
    <source>
        <dbReference type="ARBA" id="ARBA00022840"/>
    </source>
</evidence>
<dbReference type="Pfam" id="PF00158">
    <property type="entry name" value="Sigma54_activat"/>
    <property type="match status" value="1"/>
</dbReference>
<reference evidence="10 11" key="1">
    <citation type="submission" date="2023-07" db="EMBL/GenBank/DDBJ databases">
        <title>The novel representative of Negativicutes class, Anaeroselena agilis gen. nov. sp. nov.</title>
        <authorList>
            <person name="Prokofeva M.I."/>
            <person name="Elcheninov A.G."/>
            <person name="Klyukina A."/>
            <person name="Kublanov I.V."/>
            <person name="Frolov E.N."/>
            <person name="Podosokorskaya O.A."/>
        </authorList>
    </citation>
    <scope>NUCLEOTIDE SEQUENCE [LARGE SCALE GENOMIC DNA]</scope>
    <source>
        <strain evidence="10 11">4137-cl</strain>
    </source>
</reference>
<evidence type="ECO:0000256" key="6">
    <source>
        <dbReference type="ARBA" id="ARBA00023163"/>
    </source>
</evidence>
<dbReference type="EMBL" id="JAUOZS010000001">
    <property type="protein sequence ID" value="MDT8903437.1"/>
    <property type="molecule type" value="Genomic_DNA"/>
</dbReference>
<dbReference type="InterPro" id="IPR035965">
    <property type="entry name" value="PAS-like_dom_sf"/>
</dbReference>
<dbReference type="SUPFAM" id="SSF52540">
    <property type="entry name" value="P-loop containing nucleoside triphosphate hydrolases"/>
    <property type="match status" value="1"/>
</dbReference>
<dbReference type="InterPro" id="IPR000014">
    <property type="entry name" value="PAS"/>
</dbReference>
<dbReference type="InterPro" id="IPR009057">
    <property type="entry name" value="Homeodomain-like_sf"/>
</dbReference>
<dbReference type="SMART" id="SM00382">
    <property type="entry name" value="AAA"/>
    <property type="match status" value="1"/>
</dbReference>
<feature type="domain" description="Sigma-54 factor interaction" evidence="8">
    <location>
        <begin position="152"/>
        <end position="382"/>
    </location>
</feature>
<comment type="caution">
    <text evidence="10">The sequence shown here is derived from an EMBL/GenBank/DDBJ whole genome shotgun (WGS) entry which is preliminary data.</text>
</comment>
<keyword evidence="1" id="KW-0547">Nucleotide-binding</keyword>
<dbReference type="Gene3D" id="1.10.10.60">
    <property type="entry name" value="Homeodomain-like"/>
    <property type="match status" value="1"/>
</dbReference>
<evidence type="ECO:0000256" key="2">
    <source>
        <dbReference type="ARBA" id="ARBA00022797"/>
    </source>
</evidence>
<feature type="domain" description="PAS" evidence="9">
    <location>
        <begin position="9"/>
        <end position="60"/>
    </location>
</feature>
<dbReference type="NCBIfam" id="TIGR00229">
    <property type="entry name" value="sensory_box"/>
    <property type="match status" value="1"/>
</dbReference>
<dbReference type="SMART" id="SM00091">
    <property type="entry name" value="PAS"/>
    <property type="match status" value="1"/>
</dbReference>
<gene>
    <name evidence="10" type="ORF">Q4T40_19600</name>
</gene>
<accession>A0ABU3P441</accession>
<dbReference type="Gene3D" id="3.40.50.300">
    <property type="entry name" value="P-loop containing nucleotide triphosphate hydrolases"/>
    <property type="match status" value="1"/>
</dbReference>
<proteinExistence type="predicted"/>
<dbReference type="Pfam" id="PF13426">
    <property type="entry name" value="PAS_9"/>
    <property type="match status" value="1"/>
</dbReference>
<dbReference type="SUPFAM" id="SSF46689">
    <property type="entry name" value="Homeodomain-like"/>
    <property type="match status" value="1"/>
</dbReference>
<evidence type="ECO:0000256" key="7">
    <source>
        <dbReference type="ARBA" id="ARBA00029500"/>
    </source>
</evidence>
<name>A0ABU3P441_9FIRM</name>
<evidence type="ECO:0000259" key="9">
    <source>
        <dbReference type="PROSITE" id="PS50112"/>
    </source>
</evidence>
<dbReference type="InterPro" id="IPR025662">
    <property type="entry name" value="Sigma_54_int_dom_ATP-bd_1"/>
</dbReference>
<keyword evidence="2" id="KW-0058">Aromatic hydrocarbons catabolism</keyword>
<dbReference type="InterPro" id="IPR030828">
    <property type="entry name" value="HTH_TyrR"/>
</dbReference>
<keyword evidence="5" id="KW-0238">DNA-binding</keyword>
<dbReference type="PROSITE" id="PS50045">
    <property type="entry name" value="SIGMA54_INTERACT_4"/>
    <property type="match status" value="1"/>
</dbReference>
<dbReference type="InterPro" id="IPR027417">
    <property type="entry name" value="P-loop_NTPase"/>
</dbReference>
<dbReference type="InterPro" id="IPR058031">
    <property type="entry name" value="AAA_lid_NorR"/>
</dbReference>
<dbReference type="PANTHER" id="PTHR32071">
    <property type="entry name" value="TRANSCRIPTIONAL REGULATORY PROTEIN"/>
    <property type="match status" value="1"/>
</dbReference>
<dbReference type="PROSITE" id="PS00688">
    <property type="entry name" value="SIGMA54_INTERACT_3"/>
    <property type="match status" value="1"/>
</dbReference>
<organism evidence="10 11">
    <name type="scientific">Anaeroselena agilis</name>
    <dbReference type="NCBI Taxonomy" id="3063788"/>
    <lineage>
        <taxon>Bacteria</taxon>
        <taxon>Bacillati</taxon>
        <taxon>Bacillota</taxon>
        <taxon>Negativicutes</taxon>
        <taxon>Acetonemataceae</taxon>
        <taxon>Anaeroselena</taxon>
    </lineage>
</organism>
<evidence type="ECO:0000259" key="8">
    <source>
        <dbReference type="PROSITE" id="PS50045"/>
    </source>
</evidence>
<dbReference type="Gene3D" id="1.10.8.60">
    <property type="match status" value="1"/>
</dbReference>
<evidence type="ECO:0000313" key="11">
    <source>
        <dbReference type="Proteomes" id="UP001254848"/>
    </source>
</evidence>
<dbReference type="Gene3D" id="3.30.450.20">
    <property type="entry name" value="PAS domain"/>
    <property type="match status" value="1"/>
</dbReference>
<evidence type="ECO:0000313" key="10">
    <source>
        <dbReference type="EMBL" id="MDT8903437.1"/>
    </source>
</evidence>
<keyword evidence="4" id="KW-0805">Transcription regulation</keyword>
<dbReference type="PROSITE" id="PS50112">
    <property type="entry name" value="PAS"/>
    <property type="match status" value="1"/>
</dbReference>
<dbReference type="Proteomes" id="UP001254848">
    <property type="component" value="Unassembled WGS sequence"/>
</dbReference>
<dbReference type="RefSeq" id="WP_413781894.1">
    <property type="nucleotide sequence ID" value="NZ_JAUOZS010000001.1"/>
</dbReference>
<evidence type="ECO:0000256" key="1">
    <source>
        <dbReference type="ARBA" id="ARBA00022741"/>
    </source>
</evidence>
<dbReference type="PROSITE" id="PS00675">
    <property type="entry name" value="SIGMA54_INTERACT_1"/>
    <property type="match status" value="1"/>
</dbReference>
<keyword evidence="6" id="KW-0804">Transcription</keyword>